<proteinExistence type="predicted"/>
<dbReference type="Gene3D" id="1.10.287.1490">
    <property type="match status" value="1"/>
</dbReference>
<dbReference type="STRING" id="765915.A0A1Y2I3B6"/>
<dbReference type="OrthoDB" id="188741at2759"/>
<feature type="coiled-coil region" evidence="1">
    <location>
        <begin position="671"/>
        <end position="759"/>
    </location>
</feature>
<dbReference type="Pfam" id="PF08647">
    <property type="entry name" value="BRE1"/>
    <property type="match status" value="1"/>
</dbReference>
<dbReference type="PANTHER" id="PTHR16275">
    <property type="entry name" value="COILED-COIL DOMAIN-CONTAINING PROTEIN 40"/>
    <property type="match status" value="1"/>
</dbReference>
<organism evidence="3 4">
    <name type="scientific">Catenaria anguillulae PL171</name>
    <dbReference type="NCBI Taxonomy" id="765915"/>
    <lineage>
        <taxon>Eukaryota</taxon>
        <taxon>Fungi</taxon>
        <taxon>Fungi incertae sedis</taxon>
        <taxon>Blastocladiomycota</taxon>
        <taxon>Blastocladiomycetes</taxon>
        <taxon>Blastocladiales</taxon>
        <taxon>Catenariaceae</taxon>
        <taxon>Catenaria</taxon>
    </lineage>
</organism>
<dbReference type="PANTHER" id="PTHR16275:SF8">
    <property type="entry name" value="COILED-COIL DOMAIN-CONTAINING PROTEIN 40"/>
    <property type="match status" value="1"/>
</dbReference>
<evidence type="ECO:0000256" key="1">
    <source>
        <dbReference type="SAM" id="Coils"/>
    </source>
</evidence>
<keyword evidence="1" id="KW-0175">Coiled coil</keyword>
<reference evidence="3 4" key="1">
    <citation type="submission" date="2016-07" db="EMBL/GenBank/DDBJ databases">
        <title>Pervasive Adenine N6-methylation of Active Genes in Fungi.</title>
        <authorList>
            <consortium name="DOE Joint Genome Institute"/>
            <person name="Mondo S.J."/>
            <person name="Dannebaum R.O."/>
            <person name="Kuo R.C."/>
            <person name="Labutti K."/>
            <person name="Haridas S."/>
            <person name="Kuo A."/>
            <person name="Salamov A."/>
            <person name="Ahrendt S.R."/>
            <person name="Lipzen A."/>
            <person name="Sullivan W."/>
            <person name="Andreopoulos W.B."/>
            <person name="Clum A."/>
            <person name="Lindquist E."/>
            <person name="Daum C."/>
            <person name="Ramamoorthy G.K."/>
            <person name="Gryganskyi A."/>
            <person name="Culley D."/>
            <person name="Magnuson J.K."/>
            <person name="James T.Y."/>
            <person name="O'Malley M.A."/>
            <person name="Stajich J.E."/>
            <person name="Spatafora J.W."/>
            <person name="Visel A."/>
            <person name="Grigoriev I.V."/>
        </authorList>
    </citation>
    <scope>NUCLEOTIDE SEQUENCE [LARGE SCALE GENOMIC DNA]</scope>
    <source>
        <strain evidence="3 4">PL171</strain>
    </source>
</reference>
<keyword evidence="4" id="KW-1185">Reference proteome</keyword>
<name>A0A1Y2I3B6_9FUNG</name>
<dbReference type="GO" id="GO:0035082">
    <property type="term" value="P:axoneme assembly"/>
    <property type="evidence" value="ECO:0007669"/>
    <property type="project" value="InterPro"/>
</dbReference>
<dbReference type="Proteomes" id="UP000193411">
    <property type="component" value="Unassembled WGS sequence"/>
</dbReference>
<dbReference type="AlphaFoldDB" id="A0A1Y2I3B6"/>
<evidence type="ECO:0000313" key="3">
    <source>
        <dbReference type="EMBL" id="ORZ41356.1"/>
    </source>
</evidence>
<feature type="coiled-coil region" evidence="1">
    <location>
        <begin position="382"/>
        <end position="549"/>
    </location>
</feature>
<comment type="caution">
    <text evidence="3">The sequence shown here is derived from an EMBL/GenBank/DDBJ whole genome shotgun (WGS) entry which is preliminary data.</text>
</comment>
<evidence type="ECO:0000256" key="2">
    <source>
        <dbReference type="SAM" id="MobiDB-lite"/>
    </source>
</evidence>
<protein>
    <recommendedName>
        <fullName evidence="5">Coiled-coil domain-containing protein 40</fullName>
    </recommendedName>
</protein>
<feature type="region of interest" description="Disordered" evidence="2">
    <location>
        <begin position="1"/>
        <end position="37"/>
    </location>
</feature>
<dbReference type="EMBL" id="MCFL01000001">
    <property type="protein sequence ID" value="ORZ41356.1"/>
    <property type="molecule type" value="Genomic_DNA"/>
</dbReference>
<dbReference type="InterPro" id="IPR037386">
    <property type="entry name" value="CCDC40"/>
</dbReference>
<sequence>MMSQTSDALPAIPTSNTPSPVPPVPKDAVARQPSPQEQELADAMDHLMKHAMHGNGESSPAADSELQDQEGLNAEVPPDVAENLAIMDPDNPLMKRVQDALHKQLTSADERLTLELREKEEALRKTRQEREQVGVELYALQQQLAKLQQSLEDSHATYAVIKSHRERADQLAADTRAQYNKQKADLTGAQRALEARKLELESLSRTLAQVQLFHEEMKGKLSTTRRVTLKSEEDLLRQEAEKRKQDFYIHQLSQRVERLQDQRATVQHQINVQQQEIRALHSAIQEANTEMDAIVFEKRQLLLQWKSGLIGMQRRQEVLSAMESAIKNESEKLLTMDAELAGFKTALKNLAVESETLSLLESKLNTESEYLTDQLKQIGDRRDLLRQQYSSVQRALEAAEADAKKLAHQRQGLVNEVNALKKQILTKQQRATKLEKEIAEQIQHQITIDKGMAGTLKDAKKLTQAIHDKEADVAASENQVSVLKLEGSRVAETIRQLRSELSDLDRTIADKNGTIEKYEVEIRRGNDEMVKKQSEIDLLNKKLNQILQDSSDEAIGPLEATIHNLSKSIAAKEKECWDLQHFWLRTQNDLVAASKKASEMTEQISTLKMRHTILTRKRAMINQEFDAEEAEIKVHNRSIKALQNDMIKMNTLLYKQSSMQAALGESTLGLEQEFRYRLKEAELEAIHLEQQVKNLKSEKDNALSGLIDMEQQIMLWEKKIQLAKETREALDPNIGAQEIQEMTAEIHRMELRLANLQKVQEKLITDMEKAVVRRETIAVRAKLRGKGFTQASLNKAISELNRQLKGILSDLKDVDRDIGTLNEALARVRGQVGEAYQVLEATRRNQAGVVAEIQERMDIKMAYLSEVAMWQKRGKKLQTAKESKYAWAKENPEERQAELVKGAERLDKVEKALHLLMVRFP</sequence>
<feature type="coiled-coil region" evidence="1">
    <location>
        <begin position="249"/>
        <end position="290"/>
    </location>
</feature>
<evidence type="ECO:0000313" key="4">
    <source>
        <dbReference type="Proteomes" id="UP000193411"/>
    </source>
</evidence>
<gene>
    <name evidence="3" type="ORF">BCR44DRAFT_1494866</name>
</gene>
<dbReference type="GO" id="GO:0005737">
    <property type="term" value="C:cytoplasm"/>
    <property type="evidence" value="ECO:0007669"/>
    <property type="project" value="TreeGrafter"/>
</dbReference>
<accession>A0A1Y2I3B6</accession>
<evidence type="ECO:0008006" key="5">
    <source>
        <dbReference type="Google" id="ProtNLM"/>
    </source>
</evidence>
<feature type="coiled-coil region" evidence="1">
    <location>
        <begin position="109"/>
        <end position="136"/>
    </location>
</feature>